<name>A0A1M6J175_9FIRM</name>
<organism evidence="5 6">
    <name type="scientific">Lutispora thermophila DSM 19022</name>
    <dbReference type="NCBI Taxonomy" id="1122184"/>
    <lineage>
        <taxon>Bacteria</taxon>
        <taxon>Bacillati</taxon>
        <taxon>Bacillota</taxon>
        <taxon>Clostridia</taxon>
        <taxon>Lutisporales</taxon>
        <taxon>Lutisporaceae</taxon>
        <taxon>Lutispora</taxon>
    </lineage>
</organism>
<dbReference type="CDD" id="cd12107">
    <property type="entry name" value="Hemerythrin"/>
    <property type="match status" value="1"/>
</dbReference>
<sequence>MAIAWTPNLSVGVKEIDDQHKIWFEKANELFEAGKAQRAKEYINTMIDFLDDYTKQHFKDEEAYMEKIGYPELDAQKKAHASFIEELAKLKKEYNESGGNILVVINANKMVINWLTNHITTMDKKIGNYAKTL</sequence>
<dbReference type="GO" id="GO:0046872">
    <property type="term" value="F:metal ion binding"/>
    <property type="evidence" value="ECO:0007669"/>
    <property type="project" value="UniProtKB-KW"/>
</dbReference>
<evidence type="ECO:0000256" key="2">
    <source>
        <dbReference type="ARBA" id="ARBA00022723"/>
    </source>
</evidence>
<protein>
    <submittedName>
        <fullName evidence="5">Hemerythrin</fullName>
    </submittedName>
</protein>
<dbReference type="InterPro" id="IPR035938">
    <property type="entry name" value="Hemerythrin-like_sf"/>
</dbReference>
<dbReference type="Pfam" id="PF01814">
    <property type="entry name" value="Hemerythrin"/>
    <property type="match status" value="1"/>
</dbReference>
<evidence type="ECO:0000313" key="5">
    <source>
        <dbReference type="EMBL" id="SHJ40440.1"/>
    </source>
</evidence>
<evidence type="ECO:0000313" key="6">
    <source>
        <dbReference type="Proteomes" id="UP000184442"/>
    </source>
</evidence>
<dbReference type="NCBIfam" id="TIGR02481">
    <property type="entry name" value="hemeryth_dom"/>
    <property type="match status" value="1"/>
</dbReference>
<dbReference type="Gene3D" id="1.20.120.50">
    <property type="entry name" value="Hemerythrin-like"/>
    <property type="match status" value="1"/>
</dbReference>
<proteinExistence type="inferred from homology"/>
<dbReference type="InterPro" id="IPR012312">
    <property type="entry name" value="Hemerythrin-like"/>
</dbReference>
<dbReference type="OrthoDB" id="9797092at2"/>
<feature type="domain" description="Hemerythrin-like" evidence="4">
    <location>
        <begin position="12"/>
        <end position="127"/>
    </location>
</feature>
<dbReference type="STRING" id="1122184.SAMN02745176_03469"/>
<dbReference type="SUPFAM" id="SSF47188">
    <property type="entry name" value="Hemerythrin-like"/>
    <property type="match status" value="1"/>
</dbReference>
<dbReference type="InterPro" id="IPR012827">
    <property type="entry name" value="Hemerythrin_metal-bd"/>
</dbReference>
<dbReference type="PANTHER" id="PTHR37164">
    <property type="entry name" value="BACTERIOHEMERYTHRIN"/>
    <property type="match status" value="1"/>
</dbReference>
<accession>A0A1M6J175</accession>
<keyword evidence="2" id="KW-0479">Metal-binding</keyword>
<dbReference type="NCBIfam" id="NF033749">
    <property type="entry name" value="bact_hemeryth"/>
    <property type="match status" value="1"/>
</dbReference>
<evidence type="ECO:0000256" key="1">
    <source>
        <dbReference type="ARBA" id="ARBA00010587"/>
    </source>
</evidence>
<dbReference type="EMBL" id="FQZS01000045">
    <property type="protein sequence ID" value="SHJ40440.1"/>
    <property type="molecule type" value="Genomic_DNA"/>
</dbReference>
<evidence type="ECO:0000259" key="4">
    <source>
        <dbReference type="Pfam" id="PF01814"/>
    </source>
</evidence>
<keyword evidence="6" id="KW-1185">Reference proteome</keyword>
<reference evidence="5 6" key="1">
    <citation type="submission" date="2016-11" db="EMBL/GenBank/DDBJ databases">
        <authorList>
            <person name="Jaros S."/>
            <person name="Januszkiewicz K."/>
            <person name="Wedrychowicz H."/>
        </authorList>
    </citation>
    <scope>NUCLEOTIDE SEQUENCE [LARGE SCALE GENOMIC DNA]</scope>
    <source>
        <strain evidence="5 6">DSM 19022</strain>
    </source>
</reference>
<dbReference type="RefSeq" id="WP_073028055.1">
    <property type="nucleotide sequence ID" value="NZ_FQZS01000045.1"/>
</dbReference>
<dbReference type="PANTHER" id="PTHR37164:SF1">
    <property type="entry name" value="BACTERIOHEMERYTHRIN"/>
    <property type="match status" value="1"/>
</dbReference>
<keyword evidence="3" id="KW-0408">Iron</keyword>
<dbReference type="Proteomes" id="UP000184442">
    <property type="component" value="Unassembled WGS sequence"/>
</dbReference>
<comment type="similarity">
    <text evidence="1">Belongs to the hemerythrin family.</text>
</comment>
<gene>
    <name evidence="5" type="ORF">SAMN02745176_03469</name>
</gene>
<dbReference type="AlphaFoldDB" id="A0A1M6J175"/>
<dbReference type="InterPro" id="IPR050669">
    <property type="entry name" value="Hemerythrin"/>
</dbReference>
<evidence type="ECO:0000256" key="3">
    <source>
        <dbReference type="ARBA" id="ARBA00023004"/>
    </source>
</evidence>